<dbReference type="Gene3D" id="3.30.300.30">
    <property type="match status" value="2"/>
</dbReference>
<dbReference type="PROSITE" id="PS00455">
    <property type="entry name" value="AMP_BINDING"/>
    <property type="match status" value="2"/>
</dbReference>
<dbReference type="SUPFAM" id="SSF52777">
    <property type="entry name" value="CoA-dependent acyltransferases"/>
    <property type="match status" value="4"/>
</dbReference>
<dbReference type="PROSITE" id="PS00012">
    <property type="entry name" value="PHOSPHOPANTETHEINE"/>
    <property type="match status" value="2"/>
</dbReference>
<dbReference type="InterPro" id="IPR006162">
    <property type="entry name" value="Ppantetheine_attach_site"/>
</dbReference>
<feature type="domain" description="Carrier" evidence="4">
    <location>
        <begin position="1030"/>
        <end position="1105"/>
    </location>
</feature>
<dbReference type="InterPro" id="IPR009081">
    <property type="entry name" value="PP-bd_ACP"/>
</dbReference>
<dbReference type="Gene3D" id="3.40.50.980">
    <property type="match status" value="2"/>
</dbReference>
<dbReference type="PANTHER" id="PTHR45527:SF1">
    <property type="entry name" value="FATTY ACID SYNTHASE"/>
    <property type="match status" value="1"/>
</dbReference>
<dbReference type="SUPFAM" id="SSF47336">
    <property type="entry name" value="ACP-like"/>
    <property type="match status" value="2"/>
</dbReference>
<dbReference type="Pfam" id="PF13193">
    <property type="entry name" value="AMP-binding_C"/>
    <property type="match status" value="2"/>
</dbReference>
<dbReference type="RefSeq" id="WP_379979767.1">
    <property type="nucleotide sequence ID" value="NZ_JBHSFV010000008.1"/>
</dbReference>
<keyword evidence="3" id="KW-0597">Phosphoprotein</keyword>
<name>A0ABV9I141_9FLAO</name>
<dbReference type="InterPro" id="IPR020845">
    <property type="entry name" value="AMP-binding_CS"/>
</dbReference>
<dbReference type="Gene3D" id="2.30.38.10">
    <property type="entry name" value="Luciferase, Domain 3"/>
    <property type="match status" value="1"/>
</dbReference>
<comment type="cofactor">
    <cofactor evidence="1">
        <name>pantetheine 4'-phosphate</name>
        <dbReference type="ChEBI" id="CHEBI:47942"/>
    </cofactor>
</comment>
<evidence type="ECO:0000313" key="5">
    <source>
        <dbReference type="EMBL" id="MFC4634985.1"/>
    </source>
</evidence>
<reference evidence="6" key="1">
    <citation type="journal article" date="2019" name="Int. J. Syst. Evol. Microbiol.">
        <title>The Global Catalogue of Microorganisms (GCM) 10K type strain sequencing project: providing services to taxonomists for standard genome sequencing and annotation.</title>
        <authorList>
            <consortium name="The Broad Institute Genomics Platform"/>
            <consortium name="The Broad Institute Genome Sequencing Center for Infectious Disease"/>
            <person name="Wu L."/>
            <person name="Ma J."/>
        </authorList>
    </citation>
    <scope>NUCLEOTIDE SEQUENCE [LARGE SCALE GENOMIC DNA]</scope>
    <source>
        <strain evidence="6">YJ-61-S</strain>
    </source>
</reference>
<dbReference type="Pfam" id="PF00501">
    <property type="entry name" value="AMP-binding"/>
    <property type="match status" value="2"/>
</dbReference>
<dbReference type="Proteomes" id="UP001596043">
    <property type="component" value="Unassembled WGS sequence"/>
</dbReference>
<dbReference type="Gene3D" id="3.40.50.12780">
    <property type="entry name" value="N-terminal domain of ligase-like"/>
    <property type="match status" value="1"/>
</dbReference>
<evidence type="ECO:0000256" key="1">
    <source>
        <dbReference type="ARBA" id="ARBA00001957"/>
    </source>
</evidence>
<dbReference type="CDD" id="cd19531">
    <property type="entry name" value="LCL_NRPS-like"/>
    <property type="match status" value="1"/>
</dbReference>
<dbReference type="InterPro" id="IPR010071">
    <property type="entry name" value="AA_adenyl_dom"/>
</dbReference>
<dbReference type="InterPro" id="IPR045851">
    <property type="entry name" value="AMP-bd_C_sf"/>
</dbReference>
<dbReference type="InterPro" id="IPR025110">
    <property type="entry name" value="AMP-bd_C"/>
</dbReference>
<dbReference type="InterPro" id="IPR042099">
    <property type="entry name" value="ANL_N_sf"/>
</dbReference>
<dbReference type="NCBIfam" id="TIGR01733">
    <property type="entry name" value="AA-adenyl-dom"/>
    <property type="match status" value="2"/>
</dbReference>
<organism evidence="5 6">
    <name type="scientific">Dokdonia ponticola</name>
    <dbReference type="NCBI Taxonomy" id="2041041"/>
    <lineage>
        <taxon>Bacteria</taxon>
        <taxon>Pseudomonadati</taxon>
        <taxon>Bacteroidota</taxon>
        <taxon>Flavobacteriia</taxon>
        <taxon>Flavobacteriales</taxon>
        <taxon>Flavobacteriaceae</taxon>
        <taxon>Dokdonia</taxon>
    </lineage>
</organism>
<dbReference type="SMART" id="SM00823">
    <property type="entry name" value="PKS_PP"/>
    <property type="match status" value="2"/>
</dbReference>
<dbReference type="Pfam" id="PF00668">
    <property type="entry name" value="Condensation"/>
    <property type="match status" value="2"/>
</dbReference>
<dbReference type="SUPFAM" id="SSF56801">
    <property type="entry name" value="Acetyl-CoA synthetase-like"/>
    <property type="match status" value="2"/>
</dbReference>
<dbReference type="Gene3D" id="1.10.1200.10">
    <property type="entry name" value="ACP-like"/>
    <property type="match status" value="2"/>
</dbReference>
<gene>
    <name evidence="5" type="ORF">ACFO3O_13775</name>
</gene>
<evidence type="ECO:0000256" key="3">
    <source>
        <dbReference type="ARBA" id="ARBA00022553"/>
    </source>
</evidence>
<dbReference type="Gene3D" id="3.30.559.10">
    <property type="entry name" value="Chloramphenicol acetyltransferase-like domain"/>
    <property type="match status" value="2"/>
</dbReference>
<dbReference type="EMBL" id="JBHSFV010000008">
    <property type="protein sequence ID" value="MFC4634985.1"/>
    <property type="molecule type" value="Genomic_DNA"/>
</dbReference>
<keyword evidence="2" id="KW-0596">Phosphopantetheine</keyword>
<dbReference type="SMART" id="SM01294">
    <property type="entry name" value="PKS_PP_betabranch"/>
    <property type="match status" value="1"/>
</dbReference>
<dbReference type="NCBIfam" id="NF003417">
    <property type="entry name" value="PRK04813.1"/>
    <property type="match status" value="2"/>
</dbReference>
<comment type="caution">
    <text evidence="5">The sequence shown here is derived from an EMBL/GenBank/DDBJ whole genome shotgun (WGS) entry which is preliminary data.</text>
</comment>
<dbReference type="InterPro" id="IPR036736">
    <property type="entry name" value="ACP-like_sf"/>
</dbReference>
<evidence type="ECO:0000313" key="6">
    <source>
        <dbReference type="Proteomes" id="UP001596043"/>
    </source>
</evidence>
<dbReference type="InterPro" id="IPR000873">
    <property type="entry name" value="AMP-dep_synth/lig_dom"/>
</dbReference>
<dbReference type="Pfam" id="PF00550">
    <property type="entry name" value="PP-binding"/>
    <property type="match status" value="2"/>
</dbReference>
<evidence type="ECO:0000259" key="4">
    <source>
        <dbReference type="PROSITE" id="PS50075"/>
    </source>
</evidence>
<dbReference type="PANTHER" id="PTHR45527">
    <property type="entry name" value="NONRIBOSOMAL PEPTIDE SYNTHETASE"/>
    <property type="match status" value="1"/>
</dbReference>
<dbReference type="InterPro" id="IPR001242">
    <property type="entry name" value="Condensation_dom"/>
</dbReference>
<protein>
    <submittedName>
        <fullName evidence="5">Amino acid adenylation domain-containing protein</fullName>
    </submittedName>
</protein>
<accession>A0ABV9I141</accession>
<evidence type="ECO:0000256" key="2">
    <source>
        <dbReference type="ARBA" id="ARBA00022450"/>
    </source>
</evidence>
<feature type="domain" description="Carrier" evidence="4">
    <location>
        <begin position="2085"/>
        <end position="2160"/>
    </location>
</feature>
<proteinExistence type="predicted"/>
<dbReference type="Gene3D" id="3.30.559.30">
    <property type="entry name" value="Nonribosomal peptide synthetase, condensation domain"/>
    <property type="match status" value="2"/>
</dbReference>
<sequence length="2177" mass="250167">MDIIQNLIKDLRLKGILLSCSGENLEIAQVDDLDIEENDINLIRQYKKEIITYFQSFISQKNDLEIPNAPKQEYYPLSSSQERLWILSQFPESSVAYNMPFQRELDGDYDLDSFEKAIRSVIDKHEILRTVFISLDSGEVRQRVLSSEEIDFNIQYIDCSQKTNTLEYIETYIKNDSYKPFDLEYGPLLRVSLLKASDAKYILYFNMHHIISDGWSLKVLTKDILEYYEAYVGGRTITVEPLKIQYKDYAYWQKDQSNNEKQLAQEKYWVKKFSDEPSIIDLPTNKVRPSIMSHNGRSLKVYLPTEVVRQFKERCKEEGASLFMGILASWNILFHKYTSLKDIIIGSPVTGRSQASLEDQIGFYVNTILFRNQIDPNQNFIDFLHRIKETTLEAYTYQEYPFDKLIKNLGLENDASRNRLFDVLLNFQETSTESSVVNQDERREVSIIDGGICKSKLDLEISFQNSDNDLSFNVIYNTDVYEEDKIRKFLSHYTNLLEKLLSNTNSTIGEIDILLKEEERLLHTFNNTRKEYPENKTILDLYKEQLENNGDAIAVIFDDKKITFNELESLSNKMAIYLKNEFSIQKQDLVAIKLHRSEWMQIAIVAVLKLGATYIPIDPDYPQQRLEYIQKDSGYTTCIDENTIRICIDNLSSIQEEFLAPEVLPEDIAYVIYTSGSTGNPKGVLNNHAGLYNRLLWMRDDLEITNKDKLLQKTPYTFDVSVWELTMPLITGATLIFAKPDGHKDPLYLEEIIEEYAISIIHFVPSMLGVFLMQASINTCNSLRHLVCSGEALPEQVVTDFKKLFLTTEIHNYYGPTEAAIDVTAINLSDSKRVNTSVSIGYPVANTSIYITNEDLKLQPIGVIGELIIEGIQVAQGYLNKPELTKTKFLESPFVKGERIYRTGDLARWLPDGSIEYIGRIDNQIKIRGNRIEIGEIENSLQQSEIVQQSVVVVKKDQVGNQRLIAYVVPKEGCHTDILNKYLKDNLPSYMIPSLIIELSEIPVTANGKLNRKALPEPTLDEVSSQKYVAPRNKIEEALVDLWIDVLGYEKVGIEDSFFQLGGDSIVAIRLISKINKYFNVRLGVDLLYKYQTISELSQQLIHQRDSIQDEGLYNQVQEELKSLKKEVFDSIKDSAAIEDVYPMSDIQKGMVFSSIINPGSAVYHDQFVYQIPKLDRMSFEKAFQLMVNKHSILRTSFDVESYEEQVQIVYNKIPVEIEYQDISLKTASEKEAHITNFVQKERKNPFDLTKAPLWRATIIDIESTESVFVFQFHHAILDGWSVASFNIELFDIYNKLIENEQYTINTLEYSYKEAVAQEIIEKKRTPSIQFWKDELSDYKRLDIFSKTRTTDHYMQRYDATFLNTIKARASQDNISLKSVLFGSYMYALKMLTYEEDIVVGLVSNNRPIVEDGDKILGCFLNTLPVRINFENYKEATWIEYFKGIEKQQIQLKGKDRMPLFEISKILNERTDEKNPFFDVLFNFIDFHIYDDFGADVQENDKEEFKFLKNQSYESTNTMLDLTLSATGGALNFDYKLSRKLTSNLSLRRLHGYFDKMLHCYLNNPQKEMSNNDILSLDEKKELLEVYGNEKKKGSEKTILDLFAQQVKNSPDEIALVVEKSAYTYKELDLVSNQLALFIQTTYKISKGDLIGMMLARDEWSIISILAIIKLGAVYVPIDKNYPEERKQYIKDDSQYKICLDEEIIQDFVNKKSKYSQVLEDQNILADNLLYVIYTSGTTGNPKGVMVSHRNLVAFIPNLDTKLNLTSYKSIAATASFTFDISILEVLGGLCTGKEVHLFSDKDVNDPFRIMEKLKEQQIDIIQLTPSRLIQLYDTKIAFPESLKVMLIGGEALDSQTYNNLKQEHFQSINVYGPTEATIWSSRHILKENENLDVGIPMDQEQVYILNQDHALQPKGVIGEICIGGVGVTQGYLNKEALTQERFIENPFVQNSTLYKTGDIGKWLPNGNLAFLGRKDDQVKILGYRIELGEVENALLRHPDIQGAVVLAKEVNTTEKLLVAYLISDKNLESSELRKFLKGILPAYMIPSYFVTLDEFPITSNGKIDRKALNKLDEGKLSTKIAYVAPTNELQEQLVAIWEKVLQKDKIGIQDNFFDLGGHSLLAVKIASDIQRMLDVKVEITKLFLEPTIAELAIEIENQSWQNTSVVEENVADRILI</sequence>
<keyword evidence="6" id="KW-1185">Reference proteome</keyword>
<dbReference type="PROSITE" id="PS50075">
    <property type="entry name" value="CARRIER"/>
    <property type="match status" value="2"/>
</dbReference>
<dbReference type="InterPro" id="IPR023213">
    <property type="entry name" value="CAT-like_dom_sf"/>
</dbReference>
<dbReference type="InterPro" id="IPR020806">
    <property type="entry name" value="PKS_PP-bd"/>
</dbReference>
<dbReference type="CDD" id="cd05930">
    <property type="entry name" value="A_NRPS"/>
    <property type="match status" value="2"/>
</dbReference>